<gene>
    <name evidence="1" type="ORF">JXQ802_LOCUS42880</name>
</gene>
<evidence type="ECO:0000313" key="2">
    <source>
        <dbReference type="Proteomes" id="UP000663870"/>
    </source>
</evidence>
<dbReference type="Proteomes" id="UP000663870">
    <property type="component" value="Unassembled WGS sequence"/>
</dbReference>
<comment type="caution">
    <text evidence="1">The sequence shown here is derived from an EMBL/GenBank/DDBJ whole genome shotgun (WGS) entry which is preliminary data.</text>
</comment>
<dbReference type="AlphaFoldDB" id="A0A815WEY7"/>
<sequence>MNNVIQRKIRREQNDYSILLKTFLEDVNNNEKQNLAIDFDEDEDLTKIIEQFISEAADCNNSGSNDIFDNIEQPTDSSVNNEQYSAMVSNNSVAMITLDVHKPIYLMNPILNIFRIRSKNEFIRKQVRGLPKLKDCIGNSRLNFMPVSEFTNAQVECTIVFQNPNGEFYFPPYEFVRGTYPDLKFENPTIYDLEKDAIINNQYFSLEIVICKLKNSTLESNDKQQNQVYQIQRVRCGTKVTVDHELLSSWGINDKKKKTKQAILTKLPELLNLYTAYIIIRRTHWHNDEKRFVPEQDILFCSNPFTPKDAGHPEDQYDYSPNQLQITKLEITQVSSNQKVTEYNTELSFIIPDMYKCTGLKNKYVKIEIVTGSEQKPEIHSNYKIMNGQRPINSKLIPVDEYISTVMFNITRRTVEDWETDFVLYETLPVSSSNSSTLRTTIMDNSSMNSFRIQLQLCDCSNDEFIPYRRSNVLSALVIDDFTSSKEDSISSLLKNDNLIDDNVDQLSTHEKRSLEKEAYERTGSPLPKISAVANSTKKVTINSGAGQCINLHLSKDL</sequence>
<proteinExistence type="predicted"/>
<accession>A0A815WEY7</accession>
<dbReference type="EMBL" id="CAJNOL010002975">
    <property type="protein sequence ID" value="CAF1540004.1"/>
    <property type="molecule type" value="Genomic_DNA"/>
</dbReference>
<reference evidence="1" key="1">
    <citation type="submission" date="2021-02" db="EMBL/GenBank/DDBJ databases">
        <authorList>
            <person name="Nowell W R."/>
        </authorList>
    </citation>
    <scope>NUCLEOTIDE SEQUENCE</scope>
</reference>
<protein>
    <submittedName>
        <fullName evidence="1">Uncharacterized protein</fullName>
    </submittedName>
</protein>
<evidence type="ECO:0000313" key="1">
    <source>
        <dbReference type="EMBL" id="CAF1540004.1"/>
    </source>
</evidence>
<name>A0A815WEY7_9BILA</name>
<keyword evidence="2" id="KW-1185">Reference proteome</keyword>
<organism evidence="1 2">
    <name type="scientific">Rotaria sordida</name>
    <dbReference type="NCBI Taxonomy" id="392033"/>
    <lineage>
        <taxon>Eukaryota</taxon>
        <taxon>Metazoa</taxon>
        <taxon>Spiralia</taxon>
        <taxon>Gnathifera</taxon>
        <taxon>Rotifera</taxon>
        <taxon>Eurotatoria</taxon>
        <taxon>Bdelloidea</taxon>
        <taxon>Philodinida</taxon>
        <taxon>Philodinidae</taxon>
        <taxon>Rotaria</taxon>
    </lineage>
</organism>